<keyword evidence="2 11" id="KW-1003">Cell membrane</keyword>
<evidence type="ECO:0000256" key="6">
    <source>
        <dbReference type="ARBA" id="ARBA00022840"/>
    </source>
</evidence>
<dbReference type="HAMAP" id="MF_00276">
    <property type="entry name" value="KdpC"/>
    <property type="match status" value="1"/>
</dbReference>
<keyword evidence="8 11" id="KW-1133">Transmembrane helix</keyword>
<evidence type="ECO:0000313" key="13">
    <source>
        <dbReference type="Proteomes" id="UP000005233"/>
    </source>
</evidence>
<name>H8I6H1_METCZ</name>
<organism evidence="12 13">
    <name type="scientific">Methanocella conradii (strain DSM 24694 / JCM 17849 / CGMCC 1.5162 / HZ254)</name>
    <dbReference type="NCBI Taxonomy" id="1041930"/>
    <lineage>
        <taxon>Archaea</taxon>
        <taxon>Methanobacteriati</taxon>
        <taxon>Methanobacteriota</taxon>
        <taxon>Stenosarchaea group</taxon>
        <taxon>Methanomicrobia</taxon>
        <taxon>Methanocellales</taxon>
        <taxon>Methanocellaceae</taxon>
        <taxon>Methanocella</taxon>
    </lineage>
</organism>
<keyword evidence="6 11" id="KW-0067">ATP-binding</keyword>
<dbReference type="EMBL" id="CP003243">
    <property type="protein sequence ID" value="AFD01169.1"/>
    <property type="molecule type" value="Genomic_DNA"/>
</dbReference>
<evidence type="ECO:0000256" key="5">
    <source>
        <dbReference type="ARBA" id="ARBA00022741"/>
    </source>
</evidence>
<reference evidence="12 13" key="1">
    <citation type="journal article" date="2012" name="J. Bacteriol.">
        <title>Complete genome sequence of a thermophilic methanogen, Methanocella conradii HZ254, isolated from Chinese rice field soil.</title>
        <authorList>
            <person name="Lu Z."/>
            <person name="Lu Y."/>
        </authorList>
    </citation>
    <scope>NUCLEOTIDE SEQUENCE [LARGE SCALE GENOMIC DNA]</scope>
    <source>
        <strain evidence="13">DSM 24694 / JCM 17849 / CGMCC 1.5162 / HZ254</strain>
    </source>
</reference>
<evidence type="ECO:0000256" key="4">
    <source>
        <dbReference type="ARBA" id="ARBA00022692"/>
    </source>
</evidence>
<dbReference type="GO" id="GO:0008556">
    <property type="term" value="F:P-type potassium transmembrane transporter activity"/>
    <property type="evidence" value="ECO:0007669"/>
    <property type="project" value="InterPro"/>
</dbReference>
<keyword evidence="12" id="KW-0378">Hydrolase</keyword>
<dbReference type="eggNOG" id="arCOG04805">
    <property type="taxonomic scope" value="Archaea"/>
</dbReference>
<dbReference type="PIRSF" id="PIRSF001296">
    <property type="entry name" value="K_ATPase_KdpC"/>
    <property type="match status" value="1"/>
</dbReference>
<sequence length="183" mass="18800">MNYLKLIYPSVSLAALAVLACGVLYPLAITLVAGAAFPWQAGGSPLTHDGNVVGSALIGQNFTGPGCFHSRPSAVGYDALGSGASNLGPSNPALLSKVESRTLHGVSSVPGDAVLGSGSGLDPDISVENAMMQVPRVAAESGLGEDTVRSLVQMHTRGRLLGLWGEPRVNVLELNLALERISK</sequence>
<gene>
    <name evidence="11 12" type="primary">kdpC</name>
    <name evidence="12" type="ordered locus">Mtc_2440</name>
</gene>
<dbReference type="PANTHER" id="PTHR30042:SF2">
    <property type="entry name" value="POTASSIUM-TRANSPORTING ATPASE KDPC SUBUNIT"/>
    <property type="match status" value="1"/>
</dbReference>
<dbReference type="NCBIfam" id="NF001454">
    <property type="entry name" value="PRK00315.1"/>
    <property type="match status" value="1"/>
</dbReference>
<dbReference type="PROSITE" id="PS51257">
    <property type="entry name" value="PROKAR_LIPOPROTEIN"/>
    <property type="match status" value="1"/>
</dbReference>
<evidence type="ECO:0000256" key="10">
    <source>
        <dbReference type="ARBA" id="ARBA00023136"/>
    </source>
</evidence>
<evidence type="ECO:0000256" key="2">
    <source>
        <dbReference type="ARBA" id="ARBA00022475"/>
    </source>
</evidence>
<comment type="subunit">
    <text evidence="11">The system is composed of three essential subunits: KdpA, KdpB and KdpC.</text>
</comment>
<dbReference type="AlphaFoldDB" id="H8I6H1"/>
<evidence type="ECO:0000256" key="11">
    <source>
        <dbReference type="HAMAP-Rule" id="MF_00276"/>
    </source>
</evidence>
<dbReference type="Pfam" id="PF02669">
    <property type="entry name" value="KdpC"/>
    <property type="match status" value="1"/>
</dbReference>
<proteinExistence type="inferred from homology"/>
<dbReference type="RefSeq" id="WP_014407000.1">
    <property type="nucleotide sequence ID" value="NC_017034.1"/>
</dbReference>
<evidence type="ECO:0000256" key="8">
    <source>
        <dbReference type="ARBA" id="ARBA00022989"/>
    </source>
</evidence>
<keyword evidence="4 11" id="KW-0812">Transmembrane</keyword>
<dbReference type="GO" id="GO:0005524">
    <property type="term" value="F:ATP binding"/>
    <property type="evidence" value="ECO:0007669"/>
    <property type="project" value="UniProtKB-UniRule"/>
</dbReference>
<evidence type="ECO:0000313" key="12">
    <source>
        <dbReference type="EMBL" id="AFD01169.1"/>
    </source>
</evidence>
<dbReference type="GeneID" id="11972618"/>
<keyword evidence="9 11" id="KW-0406">Ion transport</keyword>
<evidence type="ECO:0000256" key="9">
    <source>
        <dbReference type="ARBA" id="ARBA00023065"/>
    </source>
</evidence>
<accession>H8I6H1</accession>
<comment type="subcellular location">
    <subcellularLocation>
        <location evidence="11">Cell membrane</location>
        <topology evidence="11">Single-pass membrane protein</topology>
    </subcellularLocation>
</comment>
<dbReference type="SMR" id="H8I6H1"/>
<keyword evidence="7 11" id="KW-0630">Potassium</keyword>
<evidence type="ECO:0000256" key="3">
    <source>
        <dbReference type="ARBA" id="ARBA00022538"/>
    </source>
</evidence>
<dbReference type="OrthoDB" id="8035at2157"/>
<dbReference type="STRING" id="1041930.Mtc_2440"/>
<evidence type="ECO:0000256" key="1">
    <source>
        <dbReference type="ARBA" id="ARBA00022448"/>
    </source>
</evidence>
<dbReference type="NCBIfam" id="TIGR00681">
    <property type="entry name" value="kdpC"/>
    <property type="match status" value="1"/>
</dbReference>
<dbReference type="PANTHER" id="PTHR30042">
    <property type="entry name" value="POTASSIUM-TRANSPORTING ATPASE C CHAIN"/>
    <property type="match status" value="1"/>
</dbReference>
<keyword evidence="3 11" id="KW-0633">Potassium transport</keyword>
<comment type="similarity">
    <text evidence="11">Belongs to the KdpC family.</text>
</comment>
<keyword evidence="10 11" id="KW-0472">Membrane</keyword>
<dbReference type="HOGENOM" id="CLU_077094_2_0_2"/>
<protein>
    <recommendedName>
        <fullName evidence="11">Potassium-transporting ATPase KdpC subunit</fullName>
    </recommendedName>
    <alternativeName>
        <fullName evidence="11">ATP phosphohydrolase [potassium-transporting] C chain</fullName>
    </alternativeName>
    <alternativeName>
        <fullName evidence="11">Potassium-binding and translocating subunit C</fullName>
    </alternativeName>
    <alternativeName>
        <fullName evidence="11">Potassium-translocating ATPase C chain</fullName>
    </alternativeName>
</protein>
<keyword evidence="13" id="KW-1185">Reference proteome</keyword>
<dbReference type="GO" id="GO:0005886">
    <property type="term" value="C:plasma membrane"/>
    <property type="evidence" value="ECO:0007669"/>
    <property type="project" value="UniProtKB-SubCell"/>
</dbReference>
<evidence type="ECO:0000256" key="7">
    <source>
        <dbReference type="ARBA" id="ARBA00022958"/>
    </source>
</evidence>
<comment type="function">
    <text evidence="11">Part of the high-affinity ATP-driven potassium transport (or Kdp) system, which catalyzes the hydrolysis of ATP coupled with the electrogenic transport of potassium into the cytoplasm. This subunit acts as a catalytic chaperone that increases the ATP-binding affinity of the ATP-hydrolyzing subunit KdpB by the formation of a transient KdpB/KdpC/ATP ternary complex.</text>
</comment>
<keyword evidence="5 11" id="KW-0547">Nucleotide-binding</keyword>
<dbReference type="InterPro" id="IPR003820">
    <property type="entry name" value="KdpC"/>
</dbReference>
<dbReference type="Proteomes" id="UP000005233">
    <property type="component" value="Chromosome"/>
</dbReference>
<keyword evidence="1 11" id="KW-0813">Transport</keyword>
<dbReference type="KEGG" id="mez:Mtc_2440"/>
<dbReference type="GO" id="GO:0016787">
    <property type="term" value="F:hydrolase activity"/>
    <property type="evidence" value="ECO:0007669"/>
    <property type="project" value="UniProtKB-KW"/>
</dbReference>